<protein>
    <recommendedName>
        <fullName evidence="1">DUF6538 domain-containing protein</fullName>
    </recommendedName>
</protein>
<gene>
    <name evidence="2" type="ORF">EV657_12852</name>
</gene>
<dbReference type="InterPro" id="IPR046668">
    <property type="entry name" value="DUF6538"/>
</dbReference>
<comment type="caution">
    <text evidence="2">The sequence shown here is derived from an EMBL/GenBank/DDBJ whole genome shotgun (WGS) entry which is preliminary data.</text>
</comment>
<name>A0A4R8FBE7_9RHOB</name>
<sequence length="125" mass="14294">MTIMKRGSTYHLRKRAPRRYERVEERKSIWVSLHTDSLTVAQQKAPVAWQHIVEGWEARLAGDTSDAEKRFEAAKNLAAVRGFRYPPAPQIAKLPQDQLLARVEASKSAKTVNWICGTRLPLWAE</sequence>
<reference evidence="2 3" key="1">
    <citation type="submission" date="2019-03" db="EMBL/GenBank/DDBJ databases">
        <title>Genomic Encyclopedia of Type Strains, Phase IV (KMG-IV): sequencing the most valuable type-strain genomes for metagenomic binning, comparative biology and taxonomic classification.</title>
        <authorList>
            <person name="Goeker M."/>
        </authorList>
    </citation>
    <scope>NUCLEOTIDE SEQUENCE [LARGE SCALE GENOMIC DNA]</scope>
    <source>
        <strain evidence="2 3">JA181</strain>
    </source>
</reference>
<dbReference type="RefSeq" id="WP_166673735.1">
    <property type="nucleotide sequence ID" value="NZ_SOEB01000028.1"/>
</dbReference>
<accession>A0A4R8FBE7</accession>
<dbReference type="AlphaFoldDB" id="A0A4R8FBE7"/>
<feature type="domain" description="DUF6538" evidence="1">
    <location>
        <begin position="4"/>
        <end position="57"/>
    </location>
</feature>
<dbReference type="Proteomes" id="UP000295484">
    <property type="component" value="Unassembled WGS sequence"/>
</dbReference>
<dbReference type="Pfam" id="PF20172">
    <property type="entry name" value="DUF6538"/>
    <property type="match status" value="1"/>
</dbReference>
<evidence type="ECO:0000313" key="2">
    <source>
        <dbReference type="EMBL" id="TDX22919.1"/>
    </source>
</evidence>
<organism evidence="2 3">
    <name type="scientific">Rhodovulum visakhapatnamense</name>
    <dbReference type="NCBI Taxonomy" id="364297"/>
    <lineage>
        <taxon>Bacteria</taxon>
        <taxon>Pseudomonadati</taxon>
        <taxon>Pseudomonadota</taxon>
        <taxon>Alphaproteobacteria</taxon>
        <taxon>Rhodobacterales</taxon>
        <taxon>Paracoccaceae</taxon>
        <taxon>Rhodovulum</taxon>
    </lineage>
</organism>
<evidence type="ECO:0000313" key="3">
    <source>
        <dbReference type="Proteomes" id="UP000295484"/>
    </source>
</evidence>
<evidence type="ECO:0000259" key="1">
    <source>
        <dbReference type="Pfam" id="PF20172"/>
    </source>
</evidence>
<dbReference type="EMBL" id="SOEB01000028">
    <property type="protein sequence ID" value="TDX22919.1"/>
    <property type="molecule type" value="Genomic_DNA"/>
</dbReference>
<proteinExistence type="predicted"/>